<dbReference type="Pfam" id="PF12831">
    <property type="entry name" value="FAD_oxidored"/>
    <property type="match status" value="1"/>
</dbReference>
<dbReference type="PANTHER" id="PTHR43498">
    <property type="entry name" value="FERREDOXIN:COB-COM HETERODISULFIDE REDUCTASE SUBUNIT A"/>
    <property type="match status" value="1"/>
</dbReference>
<dbReference type="AlphaFoldDB" id="A0A5B9EAY5"/>
<dbReference type="SUPFAM" id="SSF51905">
    <property type="entry name" value="FAD/NAD(P)-binding domain"/>
    <property type="match status" value="1"/>
</dbReference>
<keyword evidence="1" id="KW-0004">4Fe-4S</keyword>
<evidence type="ECO:0000313" key="7">
    <source>
        <dbReference type="Proteomes" id="UP000321820"/>
    </source>
</evidence>
<dbReference type="OrthoDB" id="9777740at2"/>
<evidence type="ECO:0000313" key="6">
    <source>
        <dbReference type="EMBL" id="QEE27246.1"/>
    </source>
</evidence>
<evidence type="ECO:0000256" key="4">
    <source>
        <dbReference type="ARBA" id="ARBA00023004"/>
    </source>
</evidence>
<dbReference type="GO" id="GO:0051539">
    <property type="term" value="F:4 iron, 4 sulfur cluster binding"/>
    <property type="evidence" value="ECO:0007669"/>
    <property type="project" value="UniProtKB-KW"/>
</dbReference>
<reference evidence="6 7" key="1">
    <citation type="submission" date="2019-08" db="EMBL/GenBank/DDBJ databases">
        <title>Complete genome sequence of Terriglobus albidus strain ORNL.</title>
        <authorList>
            <person name="Podar M."/>
        </authorList>
    </citation>
    <scope>NUCLEOTIDE SEQUENCE [LARGE SCALE GENOMIC DNA]</scope>
    <source>
        <strain evidence="6 7">ORNL</strain>
    </source>
</reference>
<evidence type="ECO:0000256" key="5">
    <source>
        <dbReference type="ARBA" id="ARBA00023014"/>
    </source>
</evidence>
<sequence length="564" mass="62462">MSPSKPSAGFGSENDRRMRPTSLLQKETMRLTRILFLLLCSLLLTPRPTMAAEKDVYDVVVYGGSASGIIAAVSAARNGAAKVVLVSANPHLGGMVTNGLFRTDVGRPTVIGGIPYEFWQRGDAYYQQHHLTHASMWNTEPHIAEQIFDDMLKEANVVVAAGCLLKEHGGVKKEGKQIVAISTEDGKVFRGKVFIDATYEGDLMAFAGASNIVGRESQKQYGEYSAGVRDAHSEHIKAYDADGKLLAGVMPHREGEIGDGDNKTQAYNFRVVLSHDKKNQVPYPKPAHYNPHLYDVLLNRMLAAASHDSDERLVKGFWPALGIASDKADLNYADFVAGSWNYPNANYAERERIWQQHYDFIAGMLWFMANDARVPKAIQSAVNEWGLAKDEFVDHHNWPYEVYVREARRLIGDYVMRQQDVVDNLTKPDSVGLGSYGLDVHPVQMFADEKGEVATEGVPQRTEQVRMKHVPYQMPYRILLPKASELTNLLVTICPSISHAAYSTLRMEPQYMILGQAAGAGAALAVKNKVAVQAVDIKALQQSLRSGNAILEVDLTQFKDVLNQ</sequence>
<keyword evidence="4" id="KW-0408">Iron</keyword>
<dbReference type="EMBL" id="CP042806">
    <property type="protein sequence ID" value="QEE27246.1"/>
    <property type="molecule type" value="Genomic_DNA"/>
</dbReference>
<dbReference type="Gene3D" id="3.50.50.60">
    <property type="entry name" value="FAD/NAD(P)-binding domain"/>
    <property type="match status" value="1"/>
</dbReference>
<organism evidence="6 7">
    <name type="scientific">Terriglobus albidus</name>
    <dbReference type="NCBI Taxonomy" id="1592106"/>
    <lineage>
        <taxon>Bacteria</taxon>
        <taxon>Pseudomonadati</taxon>
        <taxon>Acidobacteriota</taxon>
        <taxon>Terriglobia</taxon>
        <taxon>Terriglobales</taxon>
        <taxon>Acidobacteriaceae</taxon>
        <taxon>Terriglobus</taxon>
    </lineage>
</organism>
<keyword evidence="7" id="KW-1185">Reference proteome</keyword>
<accession>A0A5B9EAY5</accession>
<evidence type="ECO:0000256" key="1">
    <source>
        <dbReference type="ARBA" id="ARBA00022485"/>
    </source>
</evidence>
<dbReference type="GO" id="GO:0016491">
    <property type="term" value="F:oxidoreductase activity"/>
    <property type="evidence" value="ECO:0007669"/>
    <property type="project" value="UniProtKB-KW"/>
</dbReference>
<proteinExistence type="predicted"/>
<evidence type="ECO:0000256" key="2">
    <source>
        <dbReference type="ARBA" id="ARBA00022723"/>
    </source>
</evidence>
<name>A0A5B9EAY5_9BACT</name>
<keyword evidence="3" id="KW-0560">Oxidoreductase</keyword>
<dbReference type="InterPro" id="IPR036188">
    <property type="entry name" value="FAD/NAD-bd_sf"/>
</dbReference>
<protein>
    <submittedName>
        <fullName evidence="6">FAD-dependent oxidoreductase</fullName>
    </submittedName>
</protein>
<dbReference type="Proteomes" id="UP000321820">
    <property type="component" value="Chromosome"/>
</dbReference>
<dbReference type="InterPro" id="IPR039650">
    <property type="entry name" value="HdrA-like"/>
</dbReference>
<keyword evidence="2" id="KW-0479">Metal-binding</keyword>
<keyword evidence="5" id="KW-0411">Iron-sulfur</keyword>
<evidence type="ECO:0000256" key="3">
    <source>
        <dbReference type="ARBA" id="ARBA00023002"/>
    </source>
</evidence>
<dbReference type="PANTHER" id="PTHR43498:SF1">
    <property type="entry name" value="COB--COM HETERODISULFIDE REDUCTASE IRON-SULFUR SUBUNIT A"/>
    <property type="match status" value="1"/>
</dbReference>
<gene>
    <name evidence="6" type="ORF">FTW19_03995</name>
</gene>
<dbReference type="KEGG" id="talb:FTW19_03995"/>
<dbReference type="GO" id="GO:0046872">
    <property type="term" value="F:metal ion binding"/>
    <property type="evidence" value="ECO:0007669"/>
    <property type="project" value="UniProtKB-KW"/>
</dbReference>